<comment type="caution">
    <text evidence="2">The sequence shown here is derived from an EMBL/GenBank/DDBJ whole genome shotgun (WGS) entry which is preliminary data.</text>
</comment>
<feature type="compositionally biased region" description="Polar residues" evidence="1">
    <location>
        <begin position="21"/>
        <end position="35"/>
    </location>
</feature>
<organism evidence="2 3">
    <name type="scientific">Sphingomonas arantia</name>
    <dbReference type="NCBI Taxonomy" id="1460676"/>
    <lineage>
        <taxon>Bacteria</taxon>
        <taxon>Pseudomonadati</taxon>
        <taxon>Pseudomonadota</taxon>
        <taxon>Alphaproteobacteria</taxon>
        <taxon>Sphingomonadales</taxon>
        <taxon>Sphingomonadaceae</taxon>
        <taxon>Sphingomonas</taxon>
    </lineage>
</organism>
<feature type="compositionally biased region" description="Low complexity" evidence="1">
    <location>
        <begin position="179"/>
        <end position="194"/>
    </location>
</feature>
<feature type="compositionally biased region" description="Polar residues" evidence="1">
    <location>
        <begin position="195"/>
        <end position="204"/>
    </location>
</feature>
<dbReference type="EMBL" id="JBHUGS010000002">
    <property type="protein sequence ID" value="MFD1951127.1"/>
    <property type="molecule type" value="Genomic_DNA"/>
</dbReference>
<proteinExistence type="predicted"/>
<keyword evidence="3" id="KW-1185">Reference proteome</keyword>
<name>A0ABW4TZX0_9SPHN</name>
<dbReference type="Proteomes" id="UP001597400">
    <property type="component" value="Unassembled WGS sequence"/>
</dbReference>
<feature type="region of interest" description="Disordered" evidence="1">
    <location>
        <begin position="1"/>
        <end position="47"/>
    </location>
</feature>
<evidence type="ECO:0000256" key="1">
    <source>
        <dbReference type="SAM" id="MobiDB-lite"/>
    </source>
</evidence>
<evidence type="ECO:0000313" key="3">
    <source>
        <dbReference type="Proteomes" id="UP001597400"/>
    </source>
</evidence>
<feature type="region of interest" description="Disordered" evidence="1">
    <location>
        <begin position="174"/>
        <end position="204"/>
    </location>
</feature>
<dbReference type="RefSeq" id="WP_380929586.1">
    <property type="nucleotide sequence ID" value="NZ_JBHUGS010000002.1"/>
</dbReference>
<sequence length="204" mass="20865">MAIGDTRLPEGTDSIIGGSSVGNDLSSTGGLSSTAPGFDNKPTPAPAATARDTLEEAKATVTEKTTELRSQAADKARSYAIMGKDRAVEGLDNVQRMIDDAADTLDEKLGGQFGDYIRQAGASVTTLSDAIRDKDVDELLDDTRDLVRRSPGIAIGAAAAIGFLIARVAKVGLDPEPHTPTTGGVTPVAPVSTGSSLAGTRPSA</sequence>
<evidence type="ECO:0000313" key="2">
    <source>
        <dbReference type="EMBL" id="MFD1951127.1"/>
    </source>
</evidence>
<protein>
    <submittedName>
        <fullName evidence="2">Antitoxin</fullName>
    </submittedName>
</protein>
<reference evidence="3" key="1">
    <citation type="journal article" date="2019" name="Int. J. Syst. Evol. Microbiol.">
        <title>The Global Catalogue of Microorganisms (GCM) 10K type strain sequencing project: providing services to taxonomists for standard genome sequencing and annotation.</title>
        <authorList>
            <consortium name="The Broad Institute Genomics Platform"/>
            <consortium name="The Broad Institute Genome Sequencing Center for Infectious Disease"/>
            <person name="Wu L."/>
            <person name="Ma J."/>
        </authorList>
    </citation>
    <scope>NUCLEOTIDE SEQUENCE [LARGE SCALE GENOMIC DNA]</scope>
    <source>
        <strain evidence="3">CGMCC 1.12702</strain>
    </source>
</reference>
<accession>A0ABW4TZX0</accession>
<gene>
    <name evidence="2" type="ORF">ACFSGX_10155</name>
</gene>